<dbReference type="PROSITE" id="PS00530">
    <property type="entry name" value="RNASE_T2_1"/>
    <property type="match status" value="1"/>
</dbReference>
<dbReference type="GO" id="GO:0003723">
    <property type="term" value="F:RNA binding"/>
    <property type="evidence" value="ECO:0007669"/>
    <property type="project" value="InterPro"/>
</dbReference>
<dbReference type="Gene3D" id="3.90.730.10">
    <property type="entry name" value="Ribonuclease T2-like"/>
    <property type="match status" value="1"/>
</dbReference>
<feature type="active site" evidence="4">
    <location>
        <position position="125"/>
    </location>
</feature>
<dbReference type="Pfam" id="PF00445">
    <property type="entry name" value="Ribonuclease_T2"/>
    <property type="match status" value="1"/>
</dbReference>
<dbReference type="InterPro" id="IPR036430">
    <property type="entry name" value="RNase_T2-like_sf"/>
</dbReference>
<protein>
    <recommendedName>
        <fullName evidence="2">ribonuclease T2</fullName>
        <ecNumber evidence="2">4.6.1.19</ecNumber>
    </recommendedName>
</protein>
<evidence type="ECO:0000256" key="4">
    <source>
        <dbReference type="PIRSR" id="PIRSR633697-1"/>
    </source>
</evidence>
<dbReference type="SUPFAM" id="SSF55895">
    <property type="entry name" value="Ribonuclease Rh-like"/>
    <property type="match status" value="1"/>
</dbReference>
<keyword evidence="3" id="KW-1015">Disulfide bond</keyword>
<evidence type="ECO:0000256" key="3">
    <source>
        <dbReference type="ARBA" id="ARBA00023157"/>
    </source>
</evidence>
<keyword evidence="8" id="KW-1185">Reference proteome</keyword>
<feature type="chain" id="PRO_5040381093" description="ribonuclease T2" evidence="6">
    <location>
        <begin position="17"/>
        <end position="238"/>
    </location>
</feature>
<evidence type="ECO:0000256" key="1">
    <source>
        <dbReference type="ARBA" id="ARBA00007469"/>
    </source>
</evidence>
<feature type="signal peptide" evidence="6">
    <location>
        <begin position="1"/>
        <end position="16"/>
    </location>
</feature>
<dbReference type="InterPro" id="IPR001568">
    <property type="entry name" value="RNase_T2-like"/>
</dbReference>
<sequence>MKAVLALVTLIGSTLASSCSSTALSCSSSANSDTCCSPEYGLVVLNLQWVPGYGPDNAFTLHGLWPDKCSGAYAPSGGCDSSRASSSIASIIKSKDSSLYNSMLTYWPSDQGDNNVFWSHEWSKHGTCVSTYDPDCYDNYEDGEDIVDYFQKAMDLRSQYNVYNAFSSNGITPGGTYTATEMQSAIENYFGAKAKIDCSSGTLSDVALYFYVRGRDTYVITDALSTGSCSGDVEYPTK</sequence>
<dbReference type="Proteomes" id="UP000716291">
    <property type="component" value="Unassembled WGS sequence"/>
</dbReference>
<dbReference type="GO" id="GO:0005576">
    <property type="term" value="C:extracellular region"/>
    <property type="evidence" value="ECO:0007669"/>
    <property type="project" value="TreeGrafter"/>
</dbReference>
<dbReference type="EC" id="4.6.1.19" evidence="2"/>
<evidence type="ECO:0000256" key="2">
    <source>
        <dbReference type="ARBA" id="ARBA00012571"/>
    </source>
</evidence>
<gene>
    <name evidence="7" type="ORF">G6F64_007976</name>
</gene>
<dbReference type="InterPro" id="IPR033130">
    <property type="entry name" value="RNase_T2_His_AS_2"/>
</dbReference>
<feature type="active site" evidence="4">
    <location>
        <position position="121"/>
    </location>
</feature>
<dbReference type="AlphaFoldDB" id="A0A9P6X6B5"/>
<feature type="active site" evidence="4">
    <location>
        <position position="62"/>
    </location>
</feature>
<dbReference type="InterPro" id="IPR018188">
    <property type="entry name" value="RNase_T2_His_AS_1"/>
</dbReference>
<comment type="caution">
    <text evidence="7">The sequence shown here is derived from an EMBL/GenBank/DDBJ whole genome shotgun (WGS) entry which is preliminary data.</text>
</comment>
<dbReference type="InterPro" id="IPR033697">
    <property type="entry name" value="Ribonuclease_T2_eukaryotic"/>
</dbReference>
<dbReference type="PROSITE" id="PS00531">
    <property type="entry name" value="RNASE_T2_2"/>
    <property type="match status" value="1"/>
</dbReference>
<reference evidence="7" key="1">
    <citation type="journal article" date="2020" name="Microb. Genom.">
        <title>Genetic diversity of clinical and environmental Mucorales isolates obtained from an investigation of mucormycosis cases among solid organ transplant recipients.</title>
        <authorList>
            <person name="Nguyen M.H."/>
            <person name="Kaul D."/>
            <person name="Muto C."/>
            <person name="Cheng S.J."/>
            <person name="Richter R.A."/>
            <person name="Bruno V.M."/>
            <person name="Liu G."/>
            <person name="Beyhan S."/>
            <person name="Sundermann A.J."/>
            <person name="Mounaud S."/>
            <person name="Pasculle A.W."/>
            <person name="Nierman W.C."/>
            <person name="Driscoll E."/>
            <person name="Cumbie R."/>
            <person name="Clancy C.J."/>
            <person name="Dupont C.L."/>
        </authorList>
    </citation>
    <scope>NUCLEOTIDE SEQUENCE</scope>
    <source>
        <strain evidence="7">GL11</strain>
    </source>
</reference>
<dbReference type="OrthoDB" id="435754at2759"/>
<evidence type="ECO:0000313" key="7">
    <source>
        <dbReference type="EMBL" id="KAG1305946.1"/>
    </source>
</evidence>
<dbReference type="CDD" id="cd01061">
    <property type="entry name" value="RNase_T2_euk"/>
    <property type="match status" value="1"/>
</dbReference>
<dbReference type="PANTHER" id="PTHR11240:SF22">
    <property type="entry name" value="RIBONUCLEASE T2"/>
    <property type="match status" value="1"/>
</dbReference>
<comment type="similarity">
    <text evidence="1 5">Belongs to the RNase T2 family.</text>
</comment>
<proteinExistence type="inferred from homology"/>
<accession>A0A9P6X6B5</accession>
<name>A0A9P6X6B5_RHIOR</name>
<evidence type="ECO:0000256" key="5">
    <source>
        <dbReference type="RuleBase" id="RU004328"/>
    </source>
</evidence>
<organism evidence="7 8">
    <name type="scientific">Rhizopus oryzae</name>
    <name type="common">Mucormycosis agent</name>
    <name type="synonym">Rhizopus arrhizus var. delemar</name>
    <dbReference type="NCBI Taxonomy" id="64495"/>
    <lineage>
        <taxon>Eukaryota</taxon>
        <taxon>Fungi</taxon>
        <taxon>Fungi incertae sedis</taxon>
        <taxon>Mucoromycota</taxon>
        <taxon>Mucoromycotina</taxon>
        <taxon>Mucoromycetes</taxon>
        <taxon>Mucorales</taxon>
        <taxon>Mucorineae</taxon>
        <taxon>Rhizopodaceae</taxon>
        <taxon>Rhizopus</taxon>
    </lineage>
</organism>
<dbReference type="PROSITE" id="PS51257">
    <property type="entry name" value="PROKAR_LIPOPROTEIN"/>
    <property type="match status" value="1"/>
</dbReference>
<dbReference type="GO" id="GO:0033897">
    <property type="term" value="F:ribonuclease T2 activity"/>
    <property type="evidence" value="ECO:0007669"/>
    <property type="project" value="UniProtKB-EC"/>
</dbReference>
<evidence type="ECO:0000313" key="8">
    <source>
        <dbReference type="Proteomes" id="UP000716291"/>
    </source>
</evidence>
<keyword evidence="6" id="KW-0732">Signal</keyword>
<dbReference type="PANTHER" id="PTHR11240">
    <property type="entry name" value="RIBONUCLEASE T2"/>
    <property type="match status" value="1"/>
</dbReference>
<dbReference type="GO" id="GO:0006401">
    <property type="term" value="P:RNA catabolic process"/>
    <property type="evidence" value="ECO:0007669"/>
    <property type="project" value="TreeGrafter"/>
</dbReference>
<dbReference type="EMBL" id="JAANQT010001243">
    <property type="protein sequence ID" value="KAG1305946.1"/>
    <property type="molecule type" value="Genomic_DNA"/>
</dbReference>
<evidence type="ECO:0000256" key="6">
    <source>
        <dbReference type="SAM" id="SignalP"/>
    </source>
</evidence>